<keyword evidence="2" id="KW-1185">Reference proteome</keyword>
<comment type="caution">
    <text evidence="1">The sequence shown here is derived from an EMBL/GenBank/DDBJ whole genome shotgun (WGS) entry which is preliminary data.</text>
</comment>
<dbReference type="InterPro" id="IPR009679">
    <property type="entry name" value="Phage_186_CII-like"/>
</dbReference>
<sequence length="160" mass="16927">MNILDAAKRLVLAFPGSYAGMAAALGTTPHVLRNRVSRSNDSHHLSVLDFVEIVEQAESANVPDAHAPLRVLASHFGFQLVRDGHGAGASDLSLAEQLMQAQRTSSELIASVIQALQDGVIDADELALIVAKRRAAGQANCEVETTIRNLSTPPAARRAG</sequence>
<proteinExistence type="predicted"/>
<dbReference type="Proteomes" id="UP001528850">
    <property type="component" value="Unassembled WGS sequence"/>
</dbReference>
<gene>
    <name evidence="1" type="ORF">P3W24_03865</name>
</gene>
<dbReference type="Pfam" id="PF06892">
    <property type="entry name" value="Phage_CP76"/>
    <property type="match status" value="1"/>
</dbReference>
<organism evidence="1 2">
    <name type="scientific">Luteibacter sahnii</name>
    <dbReference type="NCBI Taxonomy" id="3021977"/>
    <lineage>
        <taxon>Bacteria</taxon>
        <taxon>Pseudomonadati</taxon>
        <taxon>Pseudomonadota</taxon>
        <taxon>Gammaproteobacteria</taxon>
        <taxon>Lysobacterales</taxon>
        <taxon>Rhodanobacteraceae</taxon>
        <taxon>Luteibacter</taxon>
    </lineage>
</organism>
<evidence type="ECO:0000313" key="2">
    <source>
        <dbReference type="Proteomes" id="UP001528850"/>
    </source>
</evidence>
<accession>A0ABT6B7T3</accession>
<reference evidence="1 2" key="1">
    <citation type="journal article" date="2024" name="Curr. Microbiol.">
        <title>Luteibacter sahnii sp. nov., A Novel Yellow-Colored Xanthomonadin Pigment Producing Probiotic Bacterium from Healthy Rice Seed Microbiome.</title>
        <authorList>
            <person name="Jaiswal G."/>
            <person name="Rana R."/>
            <person name="Nayak P.K."/>
            <person name="Chouhan R."/>
            <person name="Gandhi S.G."/>
            <person name="Patel H.K."/>
            <person name="Patil P.B."/>
        </authorList>
    </citation>
    <scope>NUCLEOTIDE SEQUENCE [LARGE SCALE GENOMIC DNA]</scope>
    <source>
        <strain evidence="1 2">PPL201</strain>
    </source>
</reference>
<dbReference type="EMBL" id="JARJJS010000001">
    <property type="protein sequence ID" value="MDF4024107.1"/>
    <property type="molecule type" value="Genomic_DNA"/>
</dbReference>
<evidence type="ECO:0000313" key="1">
    <source>
        <dbReference type="EMBL" id="MDF4024107.1"/>
    </source>
</evidence>
<name>A0ABT6B7T3_9GAMM</name>
<protein>
    <submittedName>
        <fullName evidence="1">Uncharacterized protein</fullName>
    </submittedName>
</protein>